<dbReference type="PANTHER" id="PTHR23303:SF14">
    <property type="entry name" value="BOS COMPLEX SUBUNIT NOMO1-RELATED"/>
    <property type="match status" value="1"/>
</dbReference>
<dbReference type="EMBL" id="JAGIOA010000001">
    <property type="protein sequence ID" value="MBP2376663.1"/>
    <property type="molecule type" value="Genomic_DNA"/>
</dbReference>
<dbReference type="InterPro" id="IPR051417">
    <property type="entry name" value="SDr/BOS_complex"/>
</dbReference>
<evidence type="ECO:0000313" key="7">
    <source>
        <dbReference type="EMBL" id="MBP2376663.1"/>
    </source>
</evidence>
<feature type="transmembrane region" description="Helical" evidence="5">
    <location>
        <begin position="641"/>
        <end position="660"/>
    </location>
</feature>
<dbReference type="PROSITE" id="PS51318">
    <property type="entry name" value="TAT"/>
    <property type="match status" value="1"/>
</dbReference>
<dbReference type="Gene3D" id="2.60.40.10">
    <property type="entry name" value="Immunoglobulins"/>
    <property type="match status" value="2"/>
</dbReference>
<feature type="chain" id="PRO_5047447973" description="alpha-amylase" evidence="6">
    <location>
        <begin position="31"/>
        <end position="667"/>
    </location>
</feature>
<dbReference type="Gene3D" id="2.60.40.230">
    <property type="entry name" value="Neocarzinostatin-like"/>
    <property type="match status" value="1"/>
</dbReference>
<evidence type="ECO:0000256" key="5">
    <source>
        <dbReference type="SAM" id="Phobius"/>
    </source>
</evidence>
<dbReference type="RefSeq" id="WP_210096113.1">
    <property type="nucleotide sequence ID" value="NZ_BAAAIO010000001.1"/>
</dbReference>
<dbReference type="InterPro" id="IPR013783">
    <property type="entry name" value="Ig-like_fold"/>
</dbReference>
<sequence length="667" mass="67937">MARRRAFIRAALSGAVAVALALGGATTAMAEDEPVAGTGSITGVVTSTVDGTALEGVSVHAETDDGLGSADAVTDETGGYSLDGLVDGDYVVRFSTADASFTAEYWNDTRDQWRAERIAVVDGAAVSGIDAALAPAPTGSISGTVTREDDATPVAGVTVTAQGWGGGWASTTTDQTGAYTLPGLADDSYVISFFADGTDLKREYWEDTTDYESATRIVTDGTAVVGIDASLTEGSAIEGVVTRADDGAPIEGVNVSALDANNEIIGATETDATGEYSLGGLPAGSYRVRFGSPDPALVSEYWKDSYSWNGATLVTVTEKESVGNVDAQLGGVGYISGTVTKSADGSPVSAAVILYDVNNAVEDPYIDTDSEGNYRIAVTPGTYRVLFHAYETGVMEEYWEGAREWEDATFVTVGANEEVEGISAALEVVSTITGTVALDSDEDRKVVVEAWSDGELVRSAEANPNTGAYKLVVPEGTYVLKASATFPGSATTAAPQYFDGVATAAEATPVVAVGRATLTGIDFTLIAGTAPEPKPALTLSAASIRAGKEITVSGTGFAPGQKVAFELHSDPVALGSLTADESGALTGSLRVPAGTPAGAHTLVALDASGAVIASVALTVRASSGGAVASGEDALATTGAELPSFAVMMAAAMLLTGLGLVRRRRAHS</sequence>
<keyword evidence="5" id="KW-0812">Transmembrane</keyword>
<gene>
    <name evidence="7" type="ORF">JOF42_000158</name>
</gene>
<dbReference type="InterPro" id="IPR006311">
    <property type="entry name" value="TAT_signal"/>
</dbReference>
<evidence type="ECO:0000256" key="6">
    <source>
        <dbReference type="SAM" id="SignalP"/>
    </source>
</evidence>
<name>A0ABS4WKC9_9MICO</name>
<dbReference type="Pfam" id="PF13620">
    <property type="entry name" value="CarboxypepD_reg"/>
    <property type="match status" value="3"/>
</dbReference>
<dbReference type="SUPFAM" id="SSF49478">
    <property type="entry name" value="Cna protein B-type domain"/>
    <property type="match status" value="2"/>
</dbReference>
<evidence type="ECO:0000256" key="3">
    <source>
        <dbReference type="ARBA" id="ARBA00022729"/>
    </source>
</evidence>
<dbReference type="PANTHER" id="PTHR23303">
    <property type="entry name" value="CARBOXYPEPTIDASE REGULATORY REGION-CONTAINING"/>
    <property type="match status" value="1"/>
</dbReference>
<dbReference type="SUPFAM" id="SSF49464">
    <property type="entry name" value="Carboxypeptidase regulatory domain-like"/>
    <property type="match status" value="1"/>
</dbReference>
<evidence type="ECO:0000256" key="1">
    <source>
        <dbReference type="ARBA" id="ARBA00000548"/>
    </source>
</evidence>
<accession>A0ABS4WKC9</accession>
<keyword evidence="5" id="KW-1133">Transmembrane helix</keyword>
<dbReference type="SUPFAM" id="SSF49452">
    <property type="entry name" value="Starch-binding domain-like"/>
    <property type="match status" value="1"/>
</dbReference>
<dbReference type="Gene3D" id="2.60.40.1120">
    <property type="entry name" value="Carboxypeptidase-like, regulatory domain"/>
    <property type="match status" value="2"/>
</dbReference>
<reference evidence="7 8" key="1">
    <citation type="submission" date="2021-03" db="EMBL/GenBank/DDBJ databases">
        <title>Sequencing the genomes of 1000 actinobacteria strains.</title>
        <authorList>
            <person name="Klenk H.-P."/>
        </authorList>
    </citation>
    <scope>NUCLEOTIDE SEQUENCE [LARGE SCALE GENOMIC DNA]</scope>
    <source>
        <strain evidence="7 8">DSM 13468</strain>
    </source>
</reference>
<dbReference type="EC" id="3.2.1.1" evidence="2"/>
<protein>
    <recommendedName>
        <fullName evidence="2">alpha-amylase</fullName>
        <ecNumber evidence="2">3.2.1.1</ecNumber>
    </recommendedName>
    <alternativeName>
        <fullName evidence="4">1,4-alpha-D-glucan glucanohydrolase</fullName>
    </alternativeName>
</protein>
<dbReference type="Proteomes" id="UP000703720">
    <property type="component" value="Unassembled WGS sequence"/>
</dbReference>
<dbReference type="InterPro" id="IPR013784">
    <property type="entry name" value="Carb-bd-like_fold"/>
</dbReference>
<evidence type="ECO:0000313" key="8">
    <source>
        <dbReference type="Proteomes" id="UP000703720"/>
    </source>
</evidence>
<keyword evidence="8" id="KW-1185">Reference proteome</keyword>
<comment type="caution">
    <text evidence="7">The sequence shown here is derived from an EMBL/GenBank/DDBJ whole genome shotgun (WGS) entry which is preliminary data.</text>
</comment>
<proteinExistence type="predicted"/>
<keyword evidence="3 6" id="KW-0732">Signal</keyword>
<feature type="signal peptide" evidence="6">
    <location>
        <begin position="1"/>
        <end position="30"/>
    </location>
</feature>
<dbReference type="InterPro" id="IPR008969">
    <property type="entry name" value="CarboxyPept-like_regulatory"/>
</dbReference>
<evidence type="ECO:0000256" key="4">
    <source>
        <dbReference type="ARBA" id="ARBA00030238"/>
    </source>
</evidence>
<keyword evidence="5" id="KW-0472">Membrane</keyword>
<comment type="catalytic activity">
    <reaction evidence="1">
        <text>Endohydrolysis of (1-&gt;4)-alpha-D-glucosidic linkages in polysaccharides containing three or more (1-&gt;4)-alpha-linked D-glucose units.</text>
        <dbReference type="EC" id="3.2.1.1"/>
    </reaction>
</comment>
<organism evidence="7 8">
    <name type="scientific">Microbacterium phyllosphaerae</name>
    <dbReference type="NCBI Taxonomy" id="124798"/>
    <lineage>
        <taxon>Bacteria</taxon>
        <taxon>Bacillati</taxon>
        <taxon>Actinomycetota</taxon>
        <taxon>Actinomycetes</taxon>
        <taxon>Micrococcales</taxon>
        <taxon>Microbacteriaceae</taxon>
        <taxon>Microbacterium</taxon>
    </lineage>
</organism>
<evidence type="ECO:0000256" key="2">
    <source>
        <dbReference type="ARBA" id="ARBA00012595"/>
    </source>
</evidence>